<evidence type="ECO:0000313" key="2">
    <source>
        <dbReference type="Proteomes" id="UP000015527"/>
    </source>
</evidence>
<gene>
    <name evidence="1" type="ORF">L284_17805</name>
</gene>
<dbReference type="EMBL" id="ATHL01000114">
    <property type="protein sequence ID" value="EQB10275.1"/>
    <property type="molecule type" value="Genomic_DNA"/>
</dbReference>
<dbReference type="AlphaFoldDB" id="T0IF27"/>
<proteinExistence type="predicted"/>
<comment type="caution">
    <text evidence="1">The sequence shown here is derived from an EMBL/GenBank/DDBJ whole genome shotgun (WGS) entry which is preliminary data.</text>
</comment>
<reference evidence="1 2" key="1">
    <citation type="journal article" date="2013" name="Genome Announc.">
        <title>Genome Sequence of Novosphingobium lindaniclasticum LE124T, Isolated from a Hexachlorocyclohexane Dumpsite.</title>
        <authorList>
            <person name="Saxena A."/>
            <person name="Nayyar N."/>
            <person name="Sangwan N."/>
            <person name="Kumari R."/>
            <person name="Khurana J.P."/>
            <person name="Lal R."/>
        </authorList>
    </citation>
    <scope>NUCLEOTIDE SEQUENCE [LARGE SCALE GENOMIC DNA]</scope>
    <source>
        <strain evidence="1 2">LE124</strain>
    </source>
</reference>
<keyword evidence="2" id="KW-1185">Reference proteome</keyword>
<accession>T0IF27</accession>
<organism evidence="1 2">
    <name type="scientific">Novosphingobium lindaniclasticum LE124</name>
    <dbReference type="NCBI Taxonomy" id="1096930"/>
    <lineage>
        <taxon>Bacteria</taxon>
        <taxon>Pseudomonadati</taxon>
        <taxon>Pseudomonadota</taxon>
        <taxon>Alphaproteobacteria</taxon>
        <taxon>Sphingomonadales</taxon>
        <taxon>Sphingomonadaceae</taxon>
        <taxon>Novosphingobium</taxon>
    </lineage>
</organism>
<sequence>MAGEDASPIDAADRAGPCCQQARAARVTIEMAQWFHVTAPFEMMDRGSIAGDV</sequence>
<dbReference type="Proteomes" id="UP000015527">
    <property type="component" value="Unassembled WGS sequence"/>
</dbReference>
<protein>
    <submittedName>
        <fullName evidence="1">Uncharacterized protein</fullName>
    </submittedName>
</protein>
<name>T0IF27_9SPHN</name>
<evidence type="ECO:0000313" key="1">
    <source>
        <dbReference type="EMBL" id="EQB10275.1"/>
    </source>
</evidence>